<dbReference type="InterPro" id="IPR002197">
    <property type="entry name" value="HTH_Fis"/>
</dbReference>
<keyword evidence="4" id="KW-0547">Nucleotide-binding</keyword>
<evidence type="ECO:0000256" key="2">
    <source>
        <dbReference type="ARBA" id="ARBA00011135"/>
    </source>
</evidence>
<dbReference type="SMART" id="SM00065">
    <property type="entry name" value="GAF"/>
    <property type="match status" value="1"/>
</dbReference>
<evidence type="ECO:0000256" key="6">
    <source>
        <dbReference type="ARBA" id="ARBA00023012"/>
    </source>
</evidence>
<keyword evidence="15" id="KW-1185">Reference proteome</keyword>
<keyword evidence="9 12" id="KW-0010">Activator</keyword>
<dbReference type="PROSITE" id="PS50045">
    <property type="entry name" value="SIGMA54_INTERACT_4"/>
    <property type="match status" value="1"/>
</dbReference>
<dbReference type="GO" id="GO:0009399">
    <property type="term" value="P:nitrogen fixation"/>
    <property type="evidence" value="ECO:0007669"/>
    <property type="project" value="UniProtKB-UniRule"/>
</dbReference>
<keyword evidence="10 12" id="KW-0804">Transcription</keyword>
<dbReference type="GO" id="GO:0000160">
    <property type="term" value="P:phosphorelay signal transduction system"/>
    <property type="evidence" value="ECO:0007669"/>
    <property type="project" value="UniProtKB-UniRule"/>
</dbReference>
<evidence type="ECO:0000256" key="7">
    <source>
        <dbReference type="ARBA" id="ARBA00023015"/>
    </source>
</evidence>
<dbReference type="FunFam" id="1.10.8.60:FF:000014">
    <property type="entry name" value="DNA-binding transcriptional regulator NtrC"/>
    <property type="match status" value="1"/>
</dbReference>
<keyword evidence="6 12" id="KW-0902">Two-component regulatory system</keyword>
<dbReference type="EMBL" id="CBXV010000001">
    <property type="protein sequence ID" value="CDM64027.1"/>
    <property type="molecule type" value="Genomic_DNA"/>
</dbReference>
<sequence length="512" mass="57798">MATTETTSEIRKLTSLLEISQALSSTLNFKAALHRVLEVLERHHNMVRGMITLLNEEDGEIYIEAANGISSDGARARYRLGEGITGRVIESGKPVVVPQVSREPLFLNRAAKRELGDKEFSFICVPITLNRKAVGALGVDLPFKKDRDYDRAVKFLKVVASMVAQSLKLQRAIEAERQRLMDENIHLRQELRERYDFSNIIGNSGPMRQVYEQMAQVARTNTTVLIRGESGTGKELIAHAIHYNSPRAKKPFIKVSCAALPETLIESELFGYEKGAFTGALTRKKGRFELADGGTIFLDEIGDLNLSTQVKLLRVLQEREFERLGGTETIRVNVRLIAATNKDLEKAIAEGAFREDLYYRLNVFTIFVPPLRERKPDILLLADHFLEKYSREHGKNIKRISTPAIDMLMSYHWPGNVRELENCIERSVLVCEGSVIHAHHLPPTLQTAEASGTVVNLSLAEAVQAYEKDLILDALKTTRGNRAKAARLLKTTERILNYKVKKYEIDCNRFRV</sequence>
<evidence type="ECO:0000256" key="9">
    <source>
        <dbReference type="ARBA" id="ARBA00023159"/>
    </source>
</evidence>
<dbReference type="RefSeq" id="WP_041972987.1">
    <property type="nucleotide sequence ID" value="NZ_CBXV010000001.1"/>
</dbReference>
<dbReference type="InterPro" id="IPR058031">
    <property type="entry name" value="AAA_lid_NorR"/>
</dbReference>
<name>A0A0B6WTJ9_9BACT</name>
<dbReference type="Pfam" id="PF25601">
    <property type="entry name" value="AAA_lid_14"/>
    <property type="match status" value="1"/>
</dbReference>
<evidence type="ECO:0000313" key="14">
    <source>
        <dbReference type="EMBL" id="CDM64027.1"/>
    </source>
</evidence>
<dbReference type="Gene3D" id="1.10.10.60">
    <property type="entry name" value="Homeodomain-like"/>
    <property type="match status" value="1"/>
</dbReference>
<dbReference type="PRINTS" id="PR01590">
    <property type="entry name" value="HTHFIS"/>
</dbReference>
<dbReference type="NCBIfam" id="TIGR01817">
    <property type="entry name" value="nifA"/>
    <property type="match status" value="1"/>
</dbReference>
<dbReference type="InterPro" id="IPR025662">
    <property type="entry name" value="Sigma_54_int_dom_ATP-bd_1"/>
</dbReference>
<dbReference type="GO" id="GO:0043565">
    <property type="term" value="F:sequence-specific DNA binding"/>
    <property type="evidence" value="ECO:0007669"/>
    <property type="project" value="InterPro"/>
</dbReference>
<evidence type="ECO:0000259" key="13">
    <source>
        <dbReference type="PROSITE" id="PS50045"/>
    </source>
</evidence>
<dbReference type="STRING" id="454194.PYK22_00019"/>
<comment type="subunit">
    <text evidence="2 12">Interacts with sigma-54.</text>
</comment>
<dbReference type="Gene3D" id="3.40.50.300">
    <property type="entry name" value="P-loop containing nucleotide triphosphate hydrolases"/>
    <property type="match status" value="1"/>
</dbReference>
<keyword evidence="8 12" id="KW-0238">DNA-binding</keyword>
<dbReference type="Pfam" id="PF00158">
    <property type="entry name" value="Sigma54_activat"/>
    <property type="match status" value="1"/>
</dbReference>
<dbReference type="OrthoDB" id="9804019at2"/>
<dbReference type="InterPro" id="IPR027417">
    <property type="entry name" value="P-loop_NTPase"/>
</dbReference>
<evidence type="ECO:0000256" key="4">
    <source>
        <dbReference type="ARBA" id="ARBA00022741"/>
    </source>
</evidence>
<dbReference type="PROSITE" id="PS00688">
    <property type="entry name" value="SIGMA54_INTERACT_3"/>
    <property type="match status" value="1"/>
</dbReference>
<reference evidence="14 15" key="1">
    <citation type="submission" date="2013-12" db="EMBL/GenBank/DDBJ databases">
        <authorList>
            <person name="Stott M."/>
        </authorList>
    </citation>
    <scope>NUCLEOTIDE SEQUENCE [LARGE SCALE GENOMIC DNA]</scope>
    <source>
        <strain evidence="14 15">K22</strain>
    </source>
</reference>
<dbReference type="SUPFAM" id="SSF55781">
    <property type="entry name" value="GAF domain-like"/>
    <property type="match status" value="1"/>
</dbReference>
<dbReference type="InterPro" id="IPR002078">
    <property type="entry name" value="Sigma_54_int"/>
</dbReference>
<dbReference type="InterPro" id="IPR009057">
    <property type="entry name" value="Homeodomain-like_sf"/>
</dbReference>
<dbReference type="FunFam" id="3.40.50.300:FF:000006">
    <property type="entry name" value="DNA-binding transcriptional regulator NtrC"/>
    <property type="match status" value="1"/>
</dbReference>
<evidence type="ECO:0000256" key="11">
    <source>
        <dbReference type="ARBA" id="ARBA00023231"/>
    </source>
</evidence>
<dbReference type="Proteomes" id="UP000031518">
    <property type="component" value="Unassembled WGS sequence"/>
</dbReference>
<dbReference type="InterPro" id="IPR025943">
    <property type="entry name" value="Sigma_54_int_dom_ATP-bd_2"/>
</dbReference>
<dbReference type="InterPro" id="IPR029016">
    <property type="entry name" value="GAF-like_dom_sf"/>
</dbReference>
<dbReference type="PROSITE" id="PS00675">
    <property type="entry name" value="SIGMA54_INTERACT_1"/>
    <property type="match status" value="1"/>
</dbReference>
<dbReference type="Gene3D" id="1.10.8.60">
    <property type="match status" value="1"/>
</dbReference>
<dbReference type="SUPFAM" id="SSF46689">
    <property type="entry name" value="Homeodomain-like"/>
    <property type="match status" value="1"/>
</dbReference>
<dbReference type="InterPro" id="IPR003593">
    <property type="entry name" value="AAA+_ATPase"/>
</dbReference>
<evidence type="ECO:0000313" key="15">
    <source>
        <dbReference type="Proteomes" id="UP000031518"/>
    </source>
</evidence>
<evidence type="ECO:0000256" key="12">
    <source>
        <dbReference type="RuleBase" id="RU368029"/>
    </source>
</evidence>
<feature type="domain" description="Sigma-54 factor interaction" evidence="13">
    <location>
        <begin position="200"/>
        <end position="429"/>
    </location>
</feature>
<evidence type="ECO:0000256" key="5">
    <source>
        <dbReference type="ARBA" id="ARBA00022840"/>
    </source>
</evidence>
<keyword evidence="7 12" id="KW-0805">Transcription regulation</keyword>
<dbReference type="PROSITE" id="PS00676">
    <property type="entry name" value="SIGMA54_INTERACT_2"/>
    <property type="match status" value="1"/>
</dbReference>
<dbReference type="SUPFAM" id="SSF52540">
    <property type="entry name" value="P-loop containing nucleoside triphosphate hydrolases"/>
    <property type="match status" value="1"/>
</dbReference>
<dbReference type="Pfam" id="PF02954">
    <property type="entry name" value="HTH_8"/>
    <property type="match status" value="1"/>
</dbReference>
<keyword evidence="5" id="KW-0067">ATP-binding</keyword>
<dbReference type="InterPro" id="IPR010113">
    <property type="entry name" value="Nif-specific_regulatory_prot"/>
</dbReference>
<dbReference type="CDD" id="cd00009">
    <property type="entry name" value="AAA"/>
    <property type="match status" value="1"/>
</dbReference>
<comment type="function">
    <text evidence="1 12">Required for activation of most nif operons, which are directly involved in nitrogen fixation.</text>
</comment>
<reference evidence="14 15" key="2">
    <citation type="submission" date="2015-01" db="EMBL/GenBank/DDBJ databases">
        <title>Complete genome sequence of Pyrinomonas methylaliphatogenes type strain K22T.</title>
        <authorList>
            <person name="Lee K.C.Y."/>
            <person name="Power J.F."/>
            <person name="Dunfield P.F."/>
            <person name="Morgan X.C."/>
            <person name="Huttenhower C."/>
            <person name="Stott M.B."/>
        </authorList>
    </citation>
    <scope>NUCLEOTIDE SEQUENCE [LARGE SCALE GENOMIC DNA]</scope>
    <source>
        <strain evidence="14 15">K22</strain>
    </source>
</reference>
<dbReference type="GO" id="GO:0005524">
    <property type="term" value="F:ATP binding"/>
    <property type="evidence" value="ECO:0007669"/>
    <property type="project" value="UniProtKB-KW"/>
</dbReference>
<proteinExistence type="predicted"/>
<evidence type="ECO:0000256" key="8">
    <source>
        <dbReference type="ARBA" id="ARBA00023125"/>
    </source>
</evidence>
<accession>A0A0B6WTJ9</accession>
<gene>
    <name evidence="14" type="ORF">PYK22_00019</name>
</gene>
<organism evidence="14 15">
    <name type="scientific">Pyrinomonas methylaliphatogenes</name>
    <dbReference type="NCBI Taxonomy" id="454194"/>
    <lineage>
        <taxon>Bacteria</taxon>
        <taxon>Pseudomonadati</taxon>
        <taxon>Acidobacteriota</taxon>
        <taxon>Blastocatellia</taxon>
        <taxon>Blastocatellales</taxon>
        <taxon>Pyrinomonadaceae</taxon>
        <taxon>Pyrinomonas</taxon>
    </lineage>
</organism>
<dbReference type="AlphaFoldDB" id="A0A0B6WTJ9"/>
<dbReference type="SMART" id="SM00382">
    <property type="entry name" value="AAA"/>
    <property type="match status" value="1"/>
</dbReference>
<dbReference type="PANTHER" id="PTHR32071">
    <property type="entry name" value="TRANSCRIPTIONAL REGULATORY PROTEIN"/>
    <property type="match status" value="1"/>
</dbReference>
<evidence type="ECO:0000256" key="3">
    <source>
        <dbReference type="ARBA" id="ARBA00015308"/>
    </source>
</evidence>
<evidence type="ECO:0000256" key="1">
    <source>
        <dbReference type="ARBA" id="ARBA00002167"/>
    </source>
</evidence>
<protein>
    <recommendedName>
        <fullName evidence="3 12">Nif-specific regulatory protein</fullName>
    </recommendedName>
</protein>
<dbReference type="InterPro" id="IPR003018">
    <property type="entry name" value="GAF"/>
</dbReference>
<dbReference type="GO" id="GO:0003700">
    <property type="term" value="F:DNA-binding transcription factor activity"/>
    <property type="evidence" value="ECO:0007669"/>
    <property type="project" value="UniProtKB-UniRule"/>
</dbReference>
<dbReference type="InterPro" id="IPR025944">
    <property type="entry name" value="Sigma_54_int_dom_CS"/>
</dbReference>
<dbReference type="Gene3D" id="3.30.450.40">
    <property type="match status" value="1"/>
</dbReference>
<keyword evidence="11 12" id="KW-0535">Nitrogen fixation</keyword>
<dbReference type="Pfam" id="PF13185">
    <property type="entry name" value="GAF_2"/>
    <property type="match status" value="1"/>
</dbReference>
<evidence type="ECO:0000256" key="10">
    <source>
        <dbReference type="ARBA" id="ARBA00023163"/>
    </source>
</evidence>